<accession>A0A6B3L8D8</accession>
<organism evidence="1 2">
    <name type="scientific">Sulfuriroseicoccus oceanibius</name>
    <dbReference type="NCBI Taxonomy" id="2707525"/>
    <lineage>
        <taxon>Bacteria</taxon>
        <taxon>Pseudomonadati</taxon>
        <taxon>Verrucomicrobiota</taxon>
        <taxon>Verrucomicrobiia</taxon>
        <taxon>Verrucomicrobiales</taxon>
        <taxon>Verrucomicrobiaceae</taxon>
        <taxon>Sulfuriroseicoccus</taxon>
    </lineage>
</organism>
<dbReference type="AlphaFoldDB" id="A0A6B3L8D8"/>
<dbReference type="RefSeq" id="WP_164365365.1">
    <property type="nucleotide sequence ID" value="NZ_CP066776.1"/>
</dbReference>
<dbReference type="KEGG" id="soa:G3M56_000015"/>
<sequence>MTNPLHLLTKSLAPVPQPIASTKPSMSKNEWMLYWLIFAGGFLFSLWISLASKGFSLDDEITHYLFSHQAWGNPKQLLNEWTRPGRNLIHFPFALMPLMAVRVVTLVLAAIVVWLATKLAAAFNLKHLWLIPLFIWFEPWYVALSGAVLTQTPFALVALIGIYALITGRHGISGLCWGYLSLIRHEGIAFSLMFFVWFLLQGRWKGVAGVVAPIAVFNVATKIFAGHWPIAIFFDSKPTEIYGEGTLFHFVPTTLWFAGPIIVILALIGIPRMTRDWKAVWPLVVYPLYWLMHTLIYWKGLFASGGYYHFLMPMAPGFAIAAAYGVKTLIELAGDRPKVVRATMVGITIAAILPAAITTRPYPRDPMKNDLDSAMAWINTNRPDAHTILCCNIYFDYANHLWDQPNHNMLYRKPEEQTPGTLIVWEYKYADINVINRFKLDDLSAPDSGWTRHIAFGSQPAGPTEGQPTVVIFEKQ</sequence>
<evidence type="ECO:0000313" key="1">
    <source>
        <dbReference type="EMBL" id="QQL45011.1"/>
    </source>
</evidence>
<dbReference type="Proteomes" id="UP000475117">
    <property type="component" value="Chromosome"/>
</dbReference>
<evidence type="ECO:0000313" key="2">
    <source>
        <dbReference type="Proteomes" id="UP000475117"/>
    </source>
</evidence>
<protein>
    <submittedName>
        <fullName evidence="1">DUF2029 domain-containing protein</fullName>
    </submittedName>
</protein>
<reference evidence="1 2" key="1">
    <citation type="submission" date="2020-12" db="EMBL/GenBank/DDBJ databases">
        <title>Sulforoseuscoccus oceanibium gen. nov., sp. nov., a representative of the phylum Verrucomicrobia with special cytoplasmic membrane, and proposal of Sulforoseuscoccusaceae fam. nov.</title>
        <authorList>
            <person name="Xi F."/>
        </authorList>
    </citation>
    <scope>NUCLEOTIDE SEQUENCE [LARGE SCALE GENOMIC DNA]</scope>
    <source>
        <strain evidence="1 2">T37</strain>
    </source>
</reference>
<gene>
    <name evidence="1" type="ORF">G3M56_000015</name>
</gene>
<proteinExistence type="predicted"/>
<keyword evidence="2" id="KW-1185">Reference proteome</keyword>
<name>A0A6B3L8D8_9BACT</name>
<dbReference type="EMBL" id="CP066776">
    <property type="protein sequence ID" value="QQL45011.1"/>
    <property type="molecule type" value="Genomic_DNA"/>
</dbReference>